<protein>
    <recommendedName>
        <fullName evidence="1">SnoaL-like domain-containing protein</fullName>
    </recommendedName>
</protein>
<evidence type="ECO:0000313" key="2">
    <source>
        <dbReference type="EMBL" id="GLU48710.1"/>
    </source>
</evidence>
<dbReference type="InterPro" id="IPR011944">
    <property type="entry name" value="Steroid_delta5-4_isomerase"/>
</dbReference>
<dbReference type="RefSeq" id="WP_285760193.1">
    <property type="nucleotide sequence ID" value="NZ_BSQG01000005.1"/>
</dbReference>
<gene>
    <name evidence="2" type="ORF">Nans01_30610</name>
</gene>
<dbReference type="Proteomes" id="UP001165092">
    <property type="component" value="Unassembled WGS sequence"/>
</dbReference>
<dbReference type="Pfam" id="PF13577">
    <property type="entry name" value="SnoaL_4"/>
    <property type="match status" value="1"/>
</dbReference>
<comment type="caution">
    <text evidence="2">The sequence shown here is derived from an EMBL/GenBank/DDBJ whole genome shotgun (WGS) entry which is preliminary data.</text>
</comment>
<dbReference type="CDD" id="cd00531">
    <property type="entry name" value="NTF2_like"/>
    <property type="match status" value="1"/>
</dbReference>
<dbReference type="NCBIfam" id="TIGR02246">
    <property type="entry name" value="SgcJ/EcaC family oxidoreductase"/>
    <property type="match status" value="1"/>
</dbReference>
<dbReference type="EMBL" id="BSQG01000005">
    <property type="protein sequence ID" value="GLU48710.1"/>
    <property type="molecule type" value="Genomic_DNA"/>
</dbReference>
<accession>A0A9W6UK47</accession>
<evidence type="ECO:0000259" key="1">
    <source>
        <dbReference type="Pfam" id="PF13577"/>
    </source>
</evidence>
<dbReference type="Gene3D" id="3.10.450.50">
    <property type="match status" value="1"/>
</dbReference>
<proteinExistence type="predicted"/>
<keyword evidence="3" id="KW-1185">Reference proteome</keyword>
<dbReference type="InterPro" id="IPR037401">
    <property type="entry name" value="SnoaL-like"/>
</dbReference>
<name>A0A9W6UK47_9ACTN</name>
<organism evidence="2 3">
    <name type="scientific">Nocardiopsis ansamitocini</name>
    <dbReference type="NCBI Taxonomy" id="1670832"/>
    <lineage>
        <taxon>Bacteria</taxon>
        <taxon>Bacillati</taxon>
        <taxon>Actinomycetota</taxon>
        <taxon>Actinomycetes</taxon>
        <taxon>Streptosporangiales</taxon>
        <taxon>Nocardiopsidaceae</taxon>
        <taxon>Nocardiopsis</taxon>
    </lineage>
</organism>
<evidence type="ECO:0000313" key="3">
    <source>
        <dbReference type="Proteomes" id="UP001165092"/>
    </source>
</evidence>
<dbReference type="InterPro" id="IPR032710">
    <property type="entry name" value="NTF2-like_dom_sf"/>
</dbReference>
<dbReference type="SUPFAM" id="SSF54427">
    <property type="entry name" value="NTF2-like"/>
    <property type="match status" value="1"/>
</dbReference>
<dbReference type="AlphaFoldDB" id="A0A9W6UK47"/>
<reference evidence="2" key="1">
    <citation type="submission" date="2023-02" db="EMBL/GenBank/DDBJ databases">
        <title>Nocardiopsis ansamitocini NBRC 112285.</title>
        <authorList>
            <person name="Ichikawa N."/>
            <person name="Sato H."/>
            <person name="Tonouchi N."/>
        </authorList>
    </citation>
    <scope>NUCLEOTIDE SEQUENCE</scope>
    <source>
        <strain evidence="2">NBRC 112285</strain>
    </source>
</reference>
<feature type="domain" description="SnoaL-like" evidence="1">
    <location>
        <begin position="13"/>
        <end position="130"/>
    </location>
</feature>
<sequence>MTTESTKTTSPEEMAALKSVPARIVEAWEKNDADLFAAVFTEDASLILPGDVYLVGREQIRSFMANAYAGPFKGTRVVGDPLLVKRLDDNAALLVTQGGILAPGDEQVTPERAIRASWVLVKSGAGWLITGYQNTPIGAV</sequence>